<protein>
    <submittedName>
        <fullName evidence="2">Uncharacterized protein</fullName>
    </submittedName>
</protein>
<sequence length="47" mass="5142">MAQIPIPEPRDKGAPTEPDEERMLGEMYGEPGPDGVYRDQQPGEVTG</sequence>
<name>A0A7W3N1T0_9ACTN</name>
<dbReference type="Proteomes" id="UP000539313">
    <property type="component" value="Unassembled WGS sequence"/>
</dbReference>
<organism evidence="2 3">
    <name type="scientific">Thermomonospora cellulosilytica</name>
    <dbReference type="NCBI Taxonomy" id="1411118"/>
    <lineage>
        <taxon>Bacteria</taxon>
        <taxon>Bacillati</taxon>
        <taxon>Actinomycetota</taxon>
        <taxon>Actinomycetes</taxon>
        <taxon>Streptosporangiales</taxon>
        <taxon>Thermomonosporaceae</taxon>
        <taxon>Thermomonospora</taxon>
    </lineage>
</organism>
<keyword evidence="3" id="KW-1185">Reference proteome</keyword>
<accession>A0A7W3N1T0</accession>
<dbReference type="AlphaFoldDB" id="A0A7W3N1T0"/>
<evidence type="ECO:0000313" key="2">
    <source>
        <dbReference type="EMBL" id="MBA9005902.1"/>
    </source>
</evidence>
<gene>
    <name evidence="2" type="ORF">HNR21_004784</name>
</gene>
<evidence type="ECO:0000313" key="3">
    <source>
        <dbReference type="Proteomes" id="UP000539313"/>
    </source>
</evidence>
<dbReference type="EMBL" id="JACJII010000001">
    <property type="protein sequence ID" value="MBA9005902.1"/>
    <property type="molecule type" value="Genomic_DNA"/>
</dbReference>
<evidence type="ECO:0000256" key="1">
    <source>
        <dbReference type="SAM" id="MobiDB-lite"/>
    </source>
</evidence>
<proteinExistence type="predicted"/>
<dbReference type="RefSeq" id="WP_182706957.1">
    <property type="nucleotide sequence ID" value="NZ_JACJII010000001.1"/>
</dbReference>
<feature type="region of interest" description="Disordered" evidence="1">
    <location>
        <begin position="1"/>
        <end position="47"/>
    </location>
</feature>
<reference evidence="2 3" key="1">
    <citation type="submission" date="2020-08" db="EMBL/GenBank/DDBJ databases">
        <title>Sequencing the genomes of 1000 actinobacteria strains.</title>
        <authorList>
            <person name="Klenk H.-P."/>
        </authorList>
    </citation>
    <scope>NUCLEOTIDE SEQUENCE [LARGE SCALE GENOMIC DNA]</scope>
    <source>
        <strain evidence="2 3">DSM 45823</strain>
    </source>
</reference>
<comment type="caution">
    <text evidence="2">The sequence shown here is derived from an EMBL/GenBank/DDBJ whole genome shotgun (WGS) entry which is preliminary data.</text>
</comment>